<dbReference type="Proteomes" id="UP001202961">
    <property type="component" value="Unassembled WGS sequence"/>
</dbReference>
<comment type="caution">
    <text evidence="3">The sequence shown here is derived from an EMBL/GenBank/DDBJ whole genome shotgun (WGS) entry which is preliminary data.</text>
</comment>
<dbReference type="EMBL" id="JAMQBK010000036">
    <property type="protein sequence ID" value="MCM2371685.1"/>
    <property type="molecule type" value="Genomic_DNA"/>
</dbReference>
<name>A0ABT0U4A3_9BACT</name>
<organism evidence="3 4">
    <name type="scientific">Aporhodopirellula aestuarii</name>
    <dbReference type="NCBI Taxonomy" id="2950107"/>
    <lineage>
        <taxon>Bacteria</taxon>
        <taxon>Pseudomonadati</taxon>
        <taxon>Planctomycetota</taxon>
        <taxon>Planctomycetia</taxon>
        <taxon>Pirellulales</taxon>
        <taxon>Pirellulaceae</taxon>
        <taxon>Aporhodopirellula</taxon>
    </lineage>
</organism>
<feature type="transmembrane region" description="Helical" evidence="2">
    <location>
        <begin position="332"/>
        <end position="351"/>
    </location>
</feature>
<dbReference type="PANTHER" id="PTHR32432">
    <property type="entry name" value="CELL DIVISION PROTEIN FTSA-RELATED"/>
    <property type="match status" value="1"/>
</dbReference>
<keyword evidence="2" id="KW-1133">Transmembrane helix</keyword>
<evidence type="ECO:0000256" key="2">
    <source>
        <dbReference type="SAM" id="Phobius"/>
    </source>
</evidence>
<proteinExistence type="predicted"/>
<keyword evidence="4" id="KW-1185">Reference proteome</keyword>
<keyword evidence="2" id="KW-0812">Transmembrane</keyword>
<evidence type="ECO:0000313" key="4">
    <source>
        <dbReference type="Proteomes" id="UP001202961"/>
    </source>
</evidence>
<sequence>MPRIALDWDDEQIRMVAADQSGRQVRLRAAAVVPIGDRDLTTALQDLIKDHSLEKGECLVAVGRDRAELRQMEFPPVPLDELPDMVRFQAIRQFASAGDSAAIDYITTHVDTDGIKAIVAATGPTQLTPIQKTIETAGWTLHRVALRPIAAAALYRMKVARPAPATDIESQPTIALIDLVADEAEIVLLRGGEIAFVRSVRLPAHPASSAPVSHARTNSLAGEIRRSLIACGAVGSPCNVVMWGTEDRHGEEIKLLAERISQQQDAPCETRLIDPLELVGADDSIRTSTGSMVGRLAPLVGLLVADAGNANELIDFLNPRRTIEVKTDKRKVAAMVGIPLALAMTIVWMLWGNLARLDEQIEQQTAVNAELKQKTKSSDKMIDKTELIDQFLDGDVNWLDEFERLAGSMPAADELIVKEVSAISNSRGGGGRIVVTGLVTSPEVIDAFETALRDESHQVTGDKVTQLATDDAYRWQMTETIAVAPATVRQKRYERMQALQQQNAGAKNVDTTDETAADSETATPNASEAT</sequence>
<evidence type="ECO:0000313" key="3">
    <source>
        <dbReference type="EMBL" id="MCM2371685.1"/>
    </source>
</evidence>
<dbReference type="PANTHER" id="PTHR32432:SF3">
    <property type="entry name" value="ETHANOLAMINE UTILIZATION PROTEIN EUTJ"/>
    <property type="match status" value="1"/>
</dbReference>
<evidence type="ECO:0008006" key="5">
    <source>
        <dbReference type="Google" id="ProtNLM"/>
    </source>
</evidence>
<dbReference type="RefSeq" id="WP_250929318.1">
    <property type="nucleotide sequence ID" value="NZ_JAMQBK010000036.1"/>
</dbReference>
<keyword evidence="2" id="KW-0472">Membrane</keyword>
<accession>A0ABT0U4A3</accession>
<gene>
    <name evidence="3" type="ORF">NB063_13820</name>
</gene>
<protein>
    <recommendedName>
        <fullName evidence="5">Competence protein A</fullName>
    </recommendedName>
</protein>
<evidence type="ECO:0000256" key="1">
    <source>
        <dbReference type="SAM" id="MobiDB-lite"/>
    </source>
</evidence>
<feature type="region of interest" description="Disordered" evidence="1">
    <location>
        <begin position="499"/>
        <end position="530"/>
    </location>
</feature>
<reference evidence="3 4" key="1">
    <citation type="journal article" date="2022" name="Syst. Appl. Microbiol.">
        <title>Rhodopirellula aestuarii sp. nov., a novel member of the genus Rhodopirellula isolated from brackish sediments collected in the Tagus River estuary, Portugal.</title>
        <authorList>
            <person name="Vitorino I.R."/>
            <person name="Klimek D."/>
            <person name="Calusinska M."/>
            <person name="Lobo-da-Cunha A."/>
            <person name="Vasconcelos V."/>
            <person name="Lage O.M."/>
        </authorList>
    </citation>
    <scope>NUCLEOTIDE SEQUENCE [LARGE SCALE GENOMIC DNA]</scope>
    <source>
        <strain evidence="3 4">ICT_H3.1</strain>
    </source>
</reference>
<dbReference type="InterPro" id="IPR050696">
    <property type="entry name" value="FtsA/MreB"/>
</dbReference>